<name>A0A6C0ANU8_9ZZZZ</name>
<accession>A0A6C0ANU8</accession>
<dbReference type="InterPro" id="IPR012816">
    <property type="entry name" value="NADAR"/>
</dbReference>
<dbReference type="AlphaFoldDB" id="A0A6C0ANU8"/>
<organism evidence="2">
    <name type="scientific">viral metagenome</name>
    <dbReference type="NCBI Taxonomy" id="1070528"/>
    <lineage>
        <taxon>unclassified sequences</taxon>
        <taxon>metagenomes</taxon>
        <taxon>organismal metagenomes</taxon>
    </lineage>
</organism>
<sequence length="471" mass="50560">MSGTTHIEDVAAFFKKRLKTPKLYAYSATGDLVTKNKDGEVVRTIMMPNYRPPTDEETTALETEKLDRIARAQEAFENAKRAMRDAVAEGVPGNIRRAMATVTMLDEALHRTRYAVETVIPYKSIMTKLIDFEDPKNEKMVADVYVFSGRLLTPEETWTRVAEGEFTPFNATAAAAAAAPSRPVAIISSTDGPLGGLSSWWPVPITYDESDYKNAYQAIMAEMARTFASIELAETIQDAAGPEDVTYNWSDFEGVTEEAWNTRLEALILAINRIKFQKHPELADQLLSTGRKVLGYVPPENVADTFQGIGLAADNEAAQNEHAWTGQNIYGRALTTIRKELADAKKATEVLPSGPGPKPMTTRLKRKPLSVASVAGQAAVAVGQAARAVGQTAASVATTASDSLLDLFNPPTTTSTTASTQLAPAAVTTTPALATPSAVPSTIQGYQSIGMSLPAPKPIGVGTQNPVNAPD</sequence>
<dbReference type="SUPFAM" id="SSF143990">
    <property type="entry name" value="YbiA-like"/>
    <property type="match status" value="1"/>
</dbReference>
<protein>
    <recommendedName>
        <fullName evidence="1">NADAR domain-containing protein</fullName>
    </recommendedName>
</protein>
<dbReference type="CDD" id="cd15457">
    <property type="entry name" value="NADAR"/>
    <property type="match status" value="1"/>
</dbReference>
<dbReference type="InterPro" id="IPR037238">
    <property type="entry name" value="YbiA-like_sf"/>
</dbReference>
<dbReference type="Gene3D" id="1.10.357.40">
    <property type="entry name" value="YbiA-like"/>
    <property type="match status" value="1"/>
</dbReference>
<dbReference type="EMBL" id="MN740758">
    <property type="protein sequence ID" value="QHS81438.1"/>
    <property type="molecule type" value="Genomic_DNA"/>
</dbReference>
<reference evidence="2" key="1">
    <citation type="journal article" date="2020" name="Nature">
        <title>Giant virus diversity and host interactions through global metagenomics.</title>
        <authorList>
            <person name="Schulz F."/>
            <person name="Roux S."/>
            <person name="Paez-Espino D."/>
            <person name="Jungbluth S."/>
            <person name="Walsh D.A."/>
            <person name="Denef V.J."/>
            <person name="McMahon K.D."/>
            <person name="Konstantinidis K.T."/>
            <person name="Eloe-Fadrosh E.A."/>
            <person name="Kyrpides N.C."/>
            <person name="Woyke T."/>
        </authorList>
    </citation>
    <scope>NUCLEOTIDE SEQUENCE</scope>
    <source>
        <strain evidence="2">GVMAG-S-1101164-72</strain>
    </source>
</reference>
<feature type="domain" description="NADAR" evidence="1">
    <location>
        <begin position="192"/>
        <end position="341"/>
    </location>
</feature>
<evidence type="ECO:0000259" key="1">
    <source>
        <dbReference type="Pfam" id="PF08719"/>
    </source>
</evidence>
<evidence type="ECO:0000313" key="2">
    <source>
        <dbReference type="EMBL" id="QHS81438.1"/>
    </source>
</evidence>
<proteinExistence type="predicted"/>
<dbReference type="Pfam" id="PF08719">
    <property type="entry name" value="NADAR"/>
    <property type="match status" value="1"/>
</dbReference>